<keyword evidence="4" id="KW-0288">FMN</keyword>
<gene>
    <name evidence="9" type="ORF">CALMAC_LOCUS399</name>
</gene>
<dbReference type="GO" id="GO:0005886">
    <property type="term" value="C:plasma membrane"/>
    <property type="evidence" value="ECO:0007669"/>
    <property type="project" value="TreeGrafter"/>
</dbReference>
<dbReference type="PANTHER" id="PTHR23026">
    <property type="entry name" value="NADPH NITROREDUCTASE"/>
    <property type="match status" value="1"/>
</dbReference>
<dbReference type="Pfam" id="PF00881">
    <property type="entry name" value="Nitroreductase"/>
    <property type="match status" value="1"/>
</dbReference>
<keyword evidence="3" id="KW-0285">Flavoprotein</keyword>
<dbReference type="InterPro" id="IPR050627">
    <property type="entry name" value="Nitroreductase/BluB"/>
</dbReference>
<evidence type="ECO:0000259" key="8">
    <source>
        <dbReference type="Pfam" id="PF00881"/>
    </source>
</evidence>
<dbReference type="InterPro" id="IPR029479">
    <property type="entry name" value="Nitroreductase"/>
</dbReference>
<dbReference type="CDD" id="cd02144">
    <property type="entry name" value="iodotyrosine_dehalogenase"/>
    <property type="match status" value="1"/>
</dbReference>
<reference evidence="9 10" key="1">
    <citation type="submission" date="2019-01" db="EMBL/GenBank/DDBJ databases">
        <authorList>
            <person name="Sayadi A."/>
        </authorList>
    </citation>
    <scope>NUCLEOTIDE SEQUENCE [LARGE SCALE GENOMIC DNA]</scope>
</reference>
<evidence type="ECO:0000256" key="7">
    <source>
        <dbReference type="SAM" id="Phobius"/>
    </source>
</evidence>
<proteinExistence type="inferred from homology"/>
<dbReference type="PANTHER" id="PTHR23026:SF90">
    <property type="entry name" value="IODOTYROSINE DEIODINASE 1"/>
    <property type="match status" value="1"/>
</dbReference>
<keyword evidence="7" id="KW-1133">Transmembrane helix</keyword>
<dbReference type="GO" id="GO:0140616">
    <property type="term" value="F:iodotyrosine deiodinase activity"/>
    <property type="evidence" value="ECO:0007669"/>
    <property type="project" value="UniProtKB-ARBA"/>
</dbReference>
<dbReference type="GO" id="GO:0006570">
    <property type="term" value="P:tyrosine metabolic process"/>
    <property type="evidence" value="ECO:0007669"/>
    <property type="project" value="TreeGrafter"/>
</dbReference>
<accession>A0A653BF06</accession>
<keyword evidence="7" id="KW-0472">Membrane</keyword>
<evidence type="ECO:0000256" key="3">
    <source>
        <dbReference type="ARBA" id="ARBA00022630"/>
    </source>
</evidence>
<dbReference type="OrthoDB" id="41362at2759"/>
<feature type="domain" description="Nitroreductase" evidence="8">
    <location>
        <begin position="101"/>
        <end position="269"/>
    </location>
</feature>
<dbReference type="FunFam" id="3.40.109.10:FF:000004">
    <property type="entry name" value="Iodotyrosine deiodinase 1"/>
    <property type="match status" value="1"/>
</dbReference>
<evidence type="ECO:0000256" key="1">
    <source>
        <dbReference type="ARBA" id="ARBA00001917"/>
    </source>
</evidence>
<comment type="similarity">
    <text evidence="2">Belongs to the nitroreductase family.</text>
</comment>
<feature type="transmembrane region" description="Helical" evidence="7">
    <location>
        <begin position="6"/>
        <end position="27"/>
    </location>
</feature>
<evidence type="ECO:0000313" key="10">
    <source>
        <dbReference type="Proteomes" id="UP000410492"/>
    </source>
</evidence>
<name>A0A653BF06_CALMS</name>
<evidence type="ECO:0000256" key="2">
    <source>
        <dbReference type="ARBA" id="ARBA00007118"/>
    </source>
</evidence>
<dbReference type="InterPro" id="IPR000415">
    <property type="entry name" value="Nitroreductase-like"/>
</dbReference>
<protein>
    <recommendedName>
        <fullName evidence="8">Nitroreductase domain-containing protein</fullName>
    </recommendedName>
</protein>
<feature type="region of interest" description="Disordered" evidence="6">
    <location>
        <begin position="41"/>
        <end position="71"/>
    </location>
</feature>
<evidence type="ECO:0000313" key="9">
    <source>
        <dbReference type="EMBL" id="VEN34083.1"/>
    </source>
</evidence>
<keyword evidence="10" id="KW-1185">Reference proteome</keyword>
<dbReference type="Proteomes" id="UP000410492">
    <property type="component" value="Unassembled WGS sequence"/>
</dbReference>
<sequence length="291" mass="33325">MLFQLYWPYFVVGLVVYVVMRVGFATLRGLKEKKRLGLAKKSDDLRQEDNSGSSDSEPSKEEDDTSPALPENLRHIPLNFEELSKEEAVLKSNQFYELMNKRRTVRHFSSKPVPKEVIYNIIKTAGTAPSGAHTQPWTYVVVSSPEMKQNIREIIEDEEEINYKKRMGKVWTTDLKPLKTNWIKEYLTDAPYLILIFKQVYSYRENGKKKLHYYNEQSVSISAGILLAAIHYAGLVSLTSTPLNCGPALRNLLGRPSNEKLTLLLPVGYPAENCLVPDLQRKPLDEIMIEF</sequence>
<evidence type="ECO:0000256" key="5">
    <source>
        <dbReference type="ARBA" id="ARBA00023002"/>
    </source>
</evidence>
<keyword evidence="5" id="KW-0560">Oxidoreductase</keyword>
<evidence type="ECO:0000256" key="6">
    <source>
        <dbReference type="SAM" id="MobiDB-lite"/>
    </source>
</evidence>
<organism evidence="9 10">
    <name type="scientific">Callosobruchus maculatus</name>
    <name type="common">Southern cowpea weevil</name>
    <name type="synonym">Pulse bruchid</name>
    <dbReference type="NCBI Taxonomy" id="64391"/>
    <lineage>
        <taxon>Eukaryota</taxon>
        <taxon>Metazoa</taxon>
        <taxon>Ecdysozoa</taxon>
        <taxon>Arthropoda</taxon>
        <taxon>Hexapoda</taxon>
        <taxon>Insecta</taxon>
        <taxon>Pterygota</taxon>
        <taxon>Neoptera</taxon>
        <taxon>Endopterygota</taxon>
        <taxon>Coleoptera</taxon>
        <taxon>Polyphaga</taxon>
        <taxon>Cucujiformia</taxon>
        <taxon>Chrysomeloidea</taxon>
        <taxon>Chrysomelidae</taxon>
        <taxon>Bruchinae</taxon>
        <taxon>Bruchini</taxon>
        <taxon>Callosobruchus</taxon>
    </lineage>
</organism>
<dbReference type="SUPFAM" id="SSF55469">
    <property type="entry name" value="FMN-dependent nitroreductase-like"/>
    <property type="match status" value="1"/>
</dbReference>
<dbReference type="AlphaFoldDB" id="A0A653BF06"/>
<comment type="cofactor">
    <cofactor evidence="1">
        <name>FMN</name>
        <dbReference type="ChEBI" id="CHEBI:58210"/>
    </cofactor>
</comment>
<dbReference type="Gene3D" id="3.40.109.10">
    <property type="entry name" value="NADH Oxidase"/>
    <property type="match status" value="1"/>
</dbReference>
<dbReference type="GO" id="GO:0032553">
    <property type="term" value="F:ribonucleotide binding"/>
    <property type="evidence" value="ECO:0007669"/>
    <property type="project" value="UniProtKB-ARBA"/>
</dbReference>
<evidence type="ECO:0000256" key="4">
    <source>
        <dbReference type="ARBA" id="ARBA00022643"/>
    </source>
</evidence>
<keyword evidence="7" id="KW-0812">Transmembrane</keyword>
<dbReference type="EMBL" id="CAACVG010000442">
    <property type="protein sequence ID" value="VEN34083.1"/>
    <property type="molecule type" value="Genomic_DNA"/>
</dbReference>